<feature type="compositionally biased region" description="Basic residues" evidence="1">
    <location>
        <begin position="339"/>
        <end position="348"/>
    </location>
</feature>
<evidence type="ECO:0000256" key="1">
    <source>
        <dbReference type="SAM" id="MobiDB-lite"/>
    </source>
</evidence>
<feature type="region of interest" description="Disordered" evidence="1">
    <location>
        <begin position="271"/>
        <end position="348"/>
    </location>
</feature>
<feature type="region of interest" description="Disordered" evidence="1">
    <location>
        <begin position="1"/>
        <end position="63"/>
    </location>
</feature>
<sequence length="348" mass="38378">MPSPESSNSIASDEAKLNQEETTDVVAPPGVSQSEASSVTSSETANDGNLVNRQQPIPPPSEPMQYRAIGLVRGRYFASSEQFTQGVMLTPDGTKLEAVLLGRIMSLVKNHLDLEQEHLWVVYPRTRQENDNLHLQIVGVWEPEKLTKSSINEQQQDLTSPEEETLNPDLSENLEEKDQHTSIEPAPSSEIVDGGFSVRGEIVYQSYDTENLVIKIKQSARKPNDKPKYFKLKLKGKLETKAVGKFWDLQVQREGEFLVIEKATVIAELPRKRSSRPPFQRGGGGGSGRRPGPGGRKPYPPRRSGEGPLRPTKKVGDSSSSSPPSPPSRPIPKGSVPKPVKRPKPPEE</sequence>
<reference evidence="2" key="2">
    <citation type="journal article" date="2022" name="Microbiol. Resour. Announc.">
        <title>Metagenome Sequencing to Explore Phylogenomics of Terrestrial Cyanobacteria.</title>
        <authorList>
            <person name="Ward R.D."/>
            <person name="Stajich J.E."/>
            <person name="Johansen J.R."/>
            <person name="Huntemann M."/>
            <person name="Clum A."/>
            <person name="Foster B."/>
            <person name="Foster B."/>
            <person name="Roux S."/>
            <person name="Palaniappan K."/>
            <person name="Varghese N."/>
            <person name="Mukherjee S."/>
            <person name="Reddy T.B.K."/>
            <person name="Daum C."/>
            <person name="Copeland A."/>
            <person name="Chen I.A."/>
            <person name="Ivanova N.N."/>
            <person name="Kyrpides N.C."/>
            <person name="Shapiro N."/>
            <person name="Eloe-Fadrosh E.A."/>
            <person name="Pietrasiak N."/>
        </authorList>
    </citation>
    <scope>NUCLEOTIDE SEQUENCE</scope>
    <source>
        <strain evidence="2">HA4357-MV3</strain>
    </source>
</reference>
<reference evidence="2" key="1">
    <citation type="submission" date="2021-05" db="EMBL/GenBank/DDBJ databases">
        <authorList>
            <person name="Pietrasiak N."/>
            <person name="Ward R."/>
            <person name="Stajich J.E."/>
            <person name="Kurbessoian T."/>
        </authorList>
    </citation>
    <scope>NUCLEOTIDE SEQUENCE</scope>
    <source>
        <strain evidence="2">HA4357-MV3</strain>
    </source>
</reference>
<name>A0A9E3HB23_9NOST</name>
<accession>A0A9E3HB23</accession>
<evidence type="ECO:0000313" key="2">
    <source>
        <dbReference type="EMBL" id="MBW4433449.1"/>
    </source>
</evidence>
<feature type="compositionally biased region" description="Low complexity" evidence="1">
    <location>
        <begin position="31"/>
        <end position="45"/>
    </location>
</feature>
<feature type="compositionally biased region" description="Polar residues" evidence="1">
    <location>
        <begin position="1"/>
        <end position="11"/>
    </location>
</feature>
<feature type="compositionally biased region" description="Gly residues" evidence="1">
    <location>
        <begin position="281"/>
        <end position="295"/>
    </location>
</feature>
<proteinExistence type="predicted"/>
<dbReference type="EMBL" id="JAHHHW010000105">
    <property type="protein sequence ID" value="MBW4433449.1"/>
    <property type="molecule type" value="Genomic_DNA"/>
</dbReference>
<dbReference type="AlphaFoldDB" id="A0A9E3HB23"/>
<gene>
    <name evidence="2" type="ORF">KME28_17440</name>
</gene>
<feature type="compositionally biased region" description="Polar residues" evidence="1">
    <location>
        <begin position="46"/>
        <end position="55"/>
    </location>
</feature>
<dbReference type="Proteomes" id="UP000813215">
    <property type="component" value="Unassembled WGS sequence"/>
</dbReference>
<evidence type="ECO:0000313" key="3">
    <source>
        <dbReference type="Proteomes" id="UP000813215"/>
    </source>
</evidence>
<comment type="caution">
    <text evidence="2">The sequence shown here is derived from an EMBL/GenBank/DDBJ whole genome shotgun (WGS) entry which is preliminary data.</text>
</comment>
<organism evidence="2 3">
    <name type="scientific">Pelatocladus maniniholoensis HA4357-MV3</name>
    <dbReference type="NCBI Taxonomy" id="1117104"/>
    <lineage>
        <taxon>Bacteria</taxon>
        <taxon>Bacillati</taxon>
        <taxon>Cyanobacteriota</taxon>
        <taxon>Cyanophyceae</taxon>
        <taxon>Nostocales</taxon>
        <taxon>Nostocaceae</taxon>
        <taxon>Pelatocladus</taxon>
    </lineage>
</organism>
<protein>
    <submittedName>
        <fullName evidence="2">Uncharacterized protein</fullName>
    </submittedName>
</protein>